<dbReference type="EMBL" id="DS469625">
    <property type="protein sequence ID" value="EDO38500.1"/>
    <property type="molecule type" value="Genomic_DNA"/>
</dbReference>
<dbReference type="InParanoid" id="A7SCW1"/>
<dbReference type="STRING" id="45351.A7SCW1"/>
<dbReference type="PRINTS" id="PR00401">
    <property type="entry name" value="SH2DOMAIN"/>
</dbReference>
<dbReference type="GO" id="GO:0016477">
    <property type="term" value="P:cell migration"/>
    <property type="evidence" value="ECO:0000318"/>
    <property type="project" value="GO_Central"/>
</dbReference>
<evidence type="ECO:0008006" key="10">
    <source>
        <dbReference type="Google" id="ProtNLM"/>
    </source>
</evidence>
<dbReference type="PROSITE" id="PS50002">
    <property type="entry name" value="SH3"/>
    <property type="match status" value="2"/>
</dbReference>
<dbReference type="GO" id="GO:0035591">
    <property type="term" value="F:signaling adaptor activity"/>
    <property type="evidence" value="ECO:0000318"/>
    <property type="project" value="GO_Central"/>
</dbReference>
<dbReference type="HOGENOM" id="CLU_060542_0_1_1"/>
<dbReference type="PROSITE" id="PS50001">
    <property type="entry name" value="SH2"/>
    <property type="match status" value="1"/>
</dbReference>
<feature type="domain" description="SH2" evidence="6">
    <location>
        <begin position="9"/>
        <end position="98"/>
    </location>
</feature>
<protein>
    <recommendedName>
        <fullName evidence="10">Crk-like protein</fullName>
    </recommendedName>
</protein>
<feature type="domain" description="SH3" evidence="7">
    <location>
        <begin position="100"/>
        <end position="160"/>
    </location>
</feature>
<evidence type="ECO:0000259" key="6">
    <source>
        <dbReference type="PROSITE" id="PS50001"/>
    </source>
</evidence>
<dbReference type="InterPro" id="IPR001452">
    <property type="entry name" value="SH3_domain"/>
</dbReference>
<dbReference type="KEGG" id="nve:5510062"/>
<organism evidence="8 9">
    <name type="scientific">Nematostella vectensis</name>
    <name type="common">Starlet sea anemone</name>
    <dbReference type="NCBI Taxonomy" id="45351"/>
    <lineage>
        <taxon>Eukaryota</taxon>
        <taxon>Metazoa</taxon>
        <taxon>Cnidaria</taxon>
        <taxon>Anthozoa</taxon>
        <taxon>Hexacorallia</taxon>
        <taxon>Actiniaria</taxon>
        <taxon>Edwardsiidae</taxon>
        <taxon>Nematostella</taxon>
    </lineage>
</organism>
<accession>A7SCW1</accession>
<name>A7SCW1_NEMVE</name>
<dbReference type="OMA" id="NGMYKAE"/>
<evidence type="ECO:0000313" key="8">
    <source>
        <dbReference type="EMBL" id="EDO38500.1"/>
    </source>
</evidence>
<dbReference type="InterPro" id="IPR051184">
    <property type="entry name" value="Tyrosine-phos_adapter"/>
</dbReference>
<dbReference type="Pfam" id="PF00017">
    <property type="entry name" value="SH2"/>
    <property type="match status" value="1"/>
</dbReference>
<dbReference type="PRINTS" id="PR00452">
    <property type="entry name" value="SH3DOMAIN"/>
</dbReference>
<dbReference type="FunCoup" id="A7SCW1">
    <property type="interactions" value="698"/>
</dbReference>
<keyword evidence="1 4" id="KW-0728">SH3 domain</keyword>
<feature type="compositionally biased region" description="Polar residues" evidence="5">
    <location>
        <begin position="161"/>
        <end position="171"/>
    </location>
</feature>
<reference evidence="8 9" key="1">
    <citation type="journal article" date="2007" name="Science">
        <title>Sea anemone genome reveals ancestral eumetazoan gene repertoire and genomic organization.</title>
        <authorList>
            <person name="Putnam N.H."/>
            <person name="Srivastava M."/>
            <person name="Hellsten U."/>
            <person name="Dirks B."/>
            <person name="Chapman J."/>
            <person name="Salamov A."/>
            <person name="Terry A."/>
            <person name="Shapiro H."/>
            <person name="Lindquist E."/>
            <person name="Kapitonov V.V."/>
            <person name="Jurka J."/>
            <person name="Genikhovich G."/>
            <person name="Grigoriev I.V."/>
            <person name="Lucas S.M."/>
            <person name="Steele R.E."/>
            <person name="Finnerty J.R."/>
            <person name="Technau U."/>
            <person name="Martindale M.Q."/>
            <person name="Rokhsar D.S."/>
        </authorList>
    </citation>
    <scope>NUCLEOTIDE SEQUENCE [LARGE SCALE GENOMIC DNA]</scope>
    <source>
        <strain evidence="9">CH2 X CH6</strain>
    </source>
</reference>
<dbReference type="SUPFAM" id="SSF50044">
    <property type="entry name" value="SH3-domain"/>
    <property type="match status" value="2"/>
</dbReference>
<dbReference type="PANTHER" id="PTHR19969">
    <property type="entry name" value="SH2-SH3 ADAPTOR PROTEIN-RELATED"/>
    <property type="match status" value="1"/>
</dbReference>
<dbReference type="eggNOG" id="KOG4792">
    <property type="taxonomic scope" value="Eukaryota"/>
</dbReference>
<dbReference type="OrthoDB" id="9204160at2759"/>
<dbReference type="InterPro" id="IPR000980">
    <property type="entry name" value="SH2"/>
</dbReference>
<evidence type="ECO:0000256" key="2">
    <source>
        <dbReference type="ARBA" id="ARBA00022999"/>
    </source>
</evidence>
<dbReference type="Proteomes" id="UP000001593">
    <property type="component" value="Unassembled WGS sequence"/>
</dbReference>
<dbReference type="SMART" id="SM00252">
    <property type="entry name" value="SH2"/>
    <property type="match status" value="1"/>
</dbReference>
<dbReference type="GO" id="GO:0030971">
    <property type="term" value="F:receptor tyrosine kinase binding"/>
    <property type="evidence" value="ECO:0000318"/>
    <property type="project" value="GO_Central"/>
</dbReference>
<evidence type="ECO:0000256" key="1">
    <source>
        <dbReference type="ARBA" id="ARBA00022443"/>
    </source>
</evidence>
<dbReference type="Pfam" id="PF00018">
    <property type="entry name" value="SH3_1"/>
    <property type="match status" value="1"/>
</dbReference>
<proteinExistence type="predicted"/>
<dbReference type="GO" id="GO:0007167">
    <property type="term" value="P:enzyme-linked receptor protein signaling pathway"/>
    <property type="evidence" value="ECO:0000318"/>
    <property type="project" value="GO_Central"/>
</dbReference>
<dbReference type="GO" id="GO:0005737">
    <property type="term" value="C:cytoplasm"/>
    <property type="evidence" value="ECO:0000318"/>
    <property type="project" value="GO_Central"/>
</dbReference>
<feature type="domain" description="SH3" evidence="7">
    <location>
        <begin position="205"/>
        <end position="265"/>
    </location>
</feature>
<keyword evidence="9" id="KW-1185">Reference proteome</keyword>
<dbReference type="SMART" id="SM00326">
    <property type="entry name" value="SH3"/>
    <property type="match status" value="2"/>
</dbReference>
<evidence type="ECO:0000256" key="3">
    <source>
        <dbReference type="PROSITE-ProRule" id="PRU00191"/>
    </source>
</evidence>
<evidence type="ECO:0000313" key="9">
    <source>
        <dbReference type="Proteomes" id="UP000001593"/>
    </source>
</evidence>
<dbReference type="InterPro" id="IPR036860">
    <property type="entry name" value="SH2_dom_sf"/>
</dbReference>
<dbReference type="SUPFAM" id="SSF55550">
    <property type="entry name" value="SH2 domain"/>
    <property type="match status" value="1"/>
</dbReference>
<dbReference type="AlphaFoldDB" id="A7SCW1"/>
<dbReference type="InterPro" id="IPR036028">
    <property type="entry name" value="SH3-like_dom_sf"/>
</dbReference>
<feature type="region of interest" description="Disordered" evidence="5">
    <location>
        <begin position="161"/>
        <end position="187"/>
    </location>
</feature>
<dbReference type="Gene3D" id="2.30.30.40">
    <property type="entry name" value="SH3 Domains"/>
    <property type="match status" value="2"/>
</dbReference>
<dbReference type="Pfam" id="PF07653">
    <property type="entry name" value="SH3_2"/>
    <property type="match status" value="1"/>
</dbReference>
<evidence type="ECO:0000256" key="5">
    <source>
        <dbReference type="SAM" id="MobiDB-lite"/>
    </source>
</evidence>
<dbReference type="Gene3D" id="3.30.505.10">
    <property type="entry name" value="SH2 domain"/>
    <property type="match status" value="1"/>
</dbReference>
<evidence type="ECO:0000259" key="7">
    <source>
        <dbReference type="PROSITE" id="PS50002"/>
    </source>
</evidence>
<dbReference type="PhylomeDB" id="A7SCW1"/>
<keyword evidence="2 3" id="KW-0727">SH2 domain</keyword>
<sequence>MSRKDQLPWYHGVLKRVETEGILNGKPPGVWLVRDSTTIPGDYVLSVSESGKVSHYIINNKGTMYTIGDQTFPDLPSIIEFYKKHFLDTTTLKEHVPNSECNIKVKALYAFPGKDDEDLPFKKGDILTVISKEEDNWWKARDSAGREGMIPKPYVQVLSNAPSATHPSPTVGSGPLPPGLASGVNGRKSMDYQNPPINRDQIPNDGFDYAIALMDRVVPYDHTQLTFKKGDIIKVATKKVDGSWFGELKNQSGWFPFSYVQEVSPHEQGRNFNGN</sequence>
<dbReference type="PANTHER" id="PTHR19969:SF5">
    <property type="entry name" value="CRK-LIKE PROTEIN"/>
    <property type="match status" value="1"/>
</dbReference>
<evidence type="ECO:0000256" key="4">
    <source>
        <dbReference type="PROSITE-ProRule" id="PRU00192"/>
    </source>
</evidence>
<gene>
    <name evidence="8" type="ORF">NEMVEDRAFT_v1g233027</name>
</gene>